<evidence type="ECO:0000256" key="8">
    <source>
        <dbReference type="PROSITE-ProRule" id="PRU10057"/>
    </source>
</evidence>
<evidence type="ECO:0000256" key="1">
    <source>
        <dbReference type="ARBA" id="ARBA00022729"/>
    </source>
</evidence>
<organism evidence="10 11">
    <name type="scientific">Leifsonia virtsii</name>
    <dbReference type="NCBI Taxonomy" id="3035915"/>
    <lineage>
        <taxon>Bacteria</taxon>
        <taxon>Bacillati</taxon>
        <taxon>Actinomycetota</taxon>
        <taxon>Actinomycetes</taxon>
        <taxon>Micrococcales</taxon>
        <taxon>Microbacteriaceae</taxon>
        <taxon>Leifsonia</taxon>
    </lineage>
</organism>
<evidence type="ECO:0000256" key="2">
    <source>
        <dbReference type="ARBA" id="ARBA00022801"/>
    </source>
</evidence>
<dbReference type="PROSITE" id="PS00656">
    <property type="entry name" value="GLYCOSYL_HYDROL_F6_2"/>
    <property type="match status" value="1"/>
</dbReference>
<evidence type="ECO:0000256" key="3">
    <source>
        <dbReference type="ARBA" id="ARBA00023001"/>
    </source>
</evidence>
<evidence type="ECO:0000313" key="10">
    <source>
        <dbReference type="EMBL" id="MDN4598260.1"/>
    </source>
</evidence>
<evidence type="ECO:0000313" key="11">
    <source>
        <dbReference type="Proteomes" id="UP001174210"/>
    </source>
</evidence>
<dbReference type="InterPro" id="IPR016288">
    <property type="entry name" value="Beta_cellobiohydrolase"/>
</dbReference>
<keyword evidence="7 9" id="KW-0624">Polysaccharide degradation</keyword>
<dbReference type="PANTHER" id="PTHR34876:SF4">
    <property type="entry name" value="1,4-BETA-D-GLUCAN CELLOBIOHYDROLASE C-RELATED"/>
    <property type="match status" value="1"/>
</dbReference>
<keyword evidence="6 9" id="KW-0326">Glycosidase</keyword>
<evidence type="ECO:0000256" key="7">
    <source>
        <dbReference type="ARBA" id="ARBA00023326"/>
    </source>
</evidence>
<keyword evidence="11" id="KW-1185">Reference proteome</keyword>
<accession>A0ABT8IZN2</accession>
<sequence length="346" mass="36051">MRRPVVLALIAVVAVLAVVGIGLGLARQASLNAQPAAGPPTPTATPVPSATPLPPAFASPRLYLDPNTEAAAAQKRLQQQGDTAGAALAARIAGVPTAVWLGEWFQGDRLVTELRNDIADARAQGATPVFVSYGIPNRDCGGYSKGGLSADQYLPWMRTIASTLKGSGAVVLLEPDSLAMLSSSKCAGSAEVRLPLLRSSVDLLESAGIATYLDGGNARWLSATDQAAWLERADVQRAHGFFTNVSNFDTTQRERDYAGKLSSKIGWKHYVIDVSRNGNGWTGTWCNPPGAALGESPRVTEGDGGKLDALLWVKHPGVSDGSCNGGPAAGVWWQAGAEALATKAKG</sequence>
<keyword evidence="2 9" id="KW-0378">Hydrolase</keyword>
<dbReference type="EMBL" id="JAROCB010000003">
    <property type="protein sequence ID" value="MDN4598260.1"/>
    <property type="molecule type" value="Genomic_DNA"/>
</dbReference>
<dbReference type="PRINTS" id="PR00733">
    <property type="entry name" value="GLHYDRLASE6"/>
</dbReference>
<keyword evidence="4" id="KW-1015">Disulfide bond</keyword>
<dbReference type="Pfam" id="PF01341">
    <property type="entry name" value="Glyco_hydro_6"/>
    <property type="match status" value="1"/>
</dbReference>
<gene>
    <name evidence="10" type="ORF">P5G59_13995</name>
</gene>
<dbReference type="PANTHER" id="PTHR34876">
    <property type="match status" value="1"/>
</dbReference>
<name>A0ABT8IZN2_9MICO</name>
<feature type="active site" description="Proton donor" evidence="8">
    <location>
        <position position="176"/>
    </location>
</feature>
<protein>
    <recommendedName>
        <fullName evidence="9">Glucanase</fullName>
        <ecNumber evidence="9">3.2.1.-</ecNumber>
    </recommendedName>
</protein>
<evidence type="ECO:0000256" key="4">
    <source>
        <dbReference type="ARBA" id="ARBA00023157"/>
    </source>
</evidence>
<keyword evidence="3 9" id="KW-0136">Cellulose degradation</keyword>
<dbReference type="InterPro" id="IPR036434">
    <property type="entry name" value="Beta_cellobiohydrolase_sf"/>
</dbReference>
<dbReference type="GO" id="GO:0016787">
    <property type="term" value="F:hydrolase activity"/>
    <property type="evidence" value="ECO:0007669"/>
    <property type="project" value="UniProtKB-KW"/>
</dbReference>
<dbReference type="Gene3D" id="3.20.20.40">
    <property type="entry name" value="1, 4-beta cellobiohydrolase"/>
    <property type="match status" value="1"/>
</dbReference>
<proteinExistence type="inferred from homology"/>
<keyword evidence="5 9" id="KW-0119">Carbohydrate metabolism</keyword>
<evidence type="ECO:0000256" key="9">
    <source>
        <dbReference type="RuleBase" id="RU361186"/>
    </source>
</evidence>
<keyword evidence="1" id="KW-0732">Signal</keyword>
<comment type="similarity">
    <text evidence="9">Belongs to the glycosyl hydrolase family 6.</text>
</comment>
<dbReference type="Proteomes" id="UP001174210">
    <property type="component" value="Unassembled WGS sequence"/>
</dbReference>
<evidence type="ECO:0000256" key="6">
    <source>
        <dbReference type="ARBA" id="ARBA00023295"/>
    </source>
</evidence>
<dbReference type="PIRSF" id="PIRSF001100">
    <property type="entry name" value="Beta_cellobiohydrolase"/>
    <property type="match status" value="1"/>
</dbReference>
<dbReference type="SUPFAM" id="SSF51989">
    <property type="entry name" value="Glycosyl hydrolases family 6, cellulases"/>
    <property type="match status" value="1"/>
</dbReference>
<dbReference type="InterPro" id="IPR001524">
    <property type="entry name" value="Glyco_hydro_6_CS"/>
</dbReference>
<comment type="caution">
    <text evidence="10">The sequence shown here is derived from an EMBL/GenBank/DDBJ whole genome shotgun (WGS) entry which is preliminary data.</text>
</comment>
<evidence type="ECO:0000256" key="5">
    <source>
        <dbReference type="ARBA" id="ARBA00023277"/>
    </source>
</evidence>
<dbReference type="EC" id="3.2.1.-" evidence="9"/>
<reference evidence="10" key="1">
    <citation type="submission" date="2023-03" db="EMBL/GenBank/DDBJ databases">
        <title>MT1 and MT2 Draft Genomes of Novel Species.</title>
        <authorList>
            <person name="Venkateswaran K."/>
        </authorList>
    </citation>
    <scope>NUCLEOTIDE SEQUENCE</scope>
    <source>
        <strain evidence="10">F6_8S_P_1A</strain>
    </source>
</reference>
<dbReference type="RefSeq" id="WP_301219596.1">
    <property type="nucleotide sequence ID" value="NZ_JAROCB010000003.1"/>
</dbReference>